<dbReference type="PANTHER" id="PTHR12558">
    <property type="entry name" value="CELL DIVISION CYCLE 16,23,27"/>
    <property type="match status" value="1"/>
</dbReference>
<dbReference type="Proteomes" id="UP001470230">
    <property type="component" value="Unassembled WGS sequence"/>
</dbReference>
<comment type="similarity">
    <text evidence="2">Belongs to the APC3/CDC27 family.</text>
</comment>
<name>A0ABR2K119_9EUKA</name>
<feature type="repeat" description="TPR" evidence="3">
    <location>
        <begin position="416"/>
        <end position="449"/>
    </location>
</feature>
<dbReference type="Pfam" id="PF13432">
    <property type="entry name" value="TPR_16"/>
    <property type="match status" value="1"/>
</dbReference>
<evidence type="ECO:0000256" key="2">
    <source>
        <dbReference type="ARBA" id="ARBA00038210"/>
    </source>
</evidence>
<dbReference type="Pfam" id="PF13181">
    <property type="entry name" value="TPR_8"/>
    <property type="match status" value="1"/>
</dbReference>
<reference evidence="5 6" key="1">
    <citation type="submission" date="2024-04" db="EMBL/GenBank/DDBJ databases">
        <title>Tritrichomonas musculus Genome.</title>
        <authorList>
            <person name="Alves-Ferreira E."/>
            <person name="Grigg M."/>
            <person name="Lorenzi H."/>
            <person name="Galac M."/>
        </authorList>
    </citation>
    <scope>NUCLEOTIDE SEQUENCE [LARGE SCALE GENOMIC DNA]</scope>
    <source>
        <strain evidence="5 6">EAF2021</strain>
    </source>
</reference>
<keyword evidence="6" id="KW-1185">Reference proteome</keyword>
<evidence type="ECO:0000256" key="3">
    <source>
        <dbReference type="PROSITE-ProRule" id="PRU00339"/>
    </source>
</evidence>
<sequence length="564" mass="63576">MSMEIQAIEFSLRFRIYDNALLLCQEYFSRSPTVQVLNLYIRAYLESGSPIQAATLCKQYEPMINKNPELILLYAQCLFESGKYSEAEVVLKPINSMQNVPEDVYTASIYLLGMIKLRTHRHVQSQTDFSTSLTYQPLLLTAIRYSQTEFNNVILPQQQPRRSLITPKQLRQQITMKTTPKRSISKQGSTASNTVSNSSNISSTNASSTSSINSPLLQMLTPLLKISSNDPSPFIRKLSFESQKSIMSLKTLATYHFKCAKYHEASKVFTSLYELHPHTIEGVDIYSTVLWHLKDEKNLNQLARRSISLAPSRAEPWIATGNLLSLQHNSEAAIQMFQRASTIDKSSSYALALAGHELLLLESLADAAKLFRQAIDRNPNEWSAWYGIGSVHFRQDNFGAAEYYMKKALELNPLSSVLHYIYAMVLRKCGRDQEALTMFDKSLELDPSNLVAAYQKGILLDDTGNVAGAIECLQKAEALAPHEPGVAFMRGKICQSIGDFKDATTWFTEALIYGHPDKKEIHTAVESMTDKMIASILEADKKDDHHDNEDSNEREEDNNNNNNN</sequence>
<evidence type="ECO:0000313" key="5">
    <source>
        <dbReference type="EMBL" id="KAK8884652.1"/>
    </source>
</evidence>
<dbReference type="PANTHER" id="PTHR12558:SF13">
    <property type="entry name" value="CELL DIVISION CYCLE PROTEIN 27 HOMOLOG"/>
    <property type="match status" value="1"/>
</dbReference>
<evidence type="ECO:0000256" key="4">
    <source>
        <dbReference type="SAM" id="MobiDB-lite"/>
    </source>
</evidence>
<dbReference type="EMBL" id="JAPFFF010000008">
    <property type="protein sequence ID" value="KAK8884652.1"/>
    <property type="molecule type" value="Genomic_DNA"/>
</dbReference>
<comment type="caution">
    <text evidence="5">The sequence shown here is derived from an EMBL/GenBank/DDBJ whole genome shotgun (WGS) entry which is preliminary data.</text>
</comment>
<feature type="compositionally biased region" description="Polar residues" evidence="4">
    <location>
        <begin position="169"/>
        <end position="178"/>
    </location>
</feature>
<feature type="region of interest" description="Disordered" evidence="4">
    <location>
        <begin position="165"/>
        <end position="211"/>
    </location>
</feature>
<accession>A0ABR2K119</accession>
<feature type="compositionally biased region" description="Low complexity" evidence="4">
    <location>
        <begin position="189"/>
        <end position="211"/>
    </location>
</feature>
<gene>
    <name evidence="5" type="ORF">M9Y10_043770</name>
</gene>
<feature type="compositionally biased region" description="Basic and acidic residues" evidence="4">
    <location>
        <begin position="539"/>
        <end position="551"/>
    </location>
</feature>
<feature type="region of interest" description="Disordered" evidence="4">
    <location>
        <begin position="539"/>
        <end position="564"/>
    </location>
</feature>
<protein>
    <submittedName>
        <fullName evidence="5">Anaphase-promoting complex subunit cdc27</fullName>
    </submittedName>
</protein>
<dbReference type="Pfam" id="PF12895">
    <property type="entry name" value="ANAPC3"/>
    <property type="match status" value="1"/>
</dbReference>
<organism evidence="5 6">
    <name type="scientific">Tritrichomonas musculus</name>
    <dbReference type="NCBI Taxonomy" id="1915356"/>
    <lineage>
        <taxon>Eukaryota</taxon>
        <taxon>Metamonada</taxon>
        <taxon>Parabasalia</taxon>
        <taxon>Tritrichomonadida</taxon>
        <taxon>Tritrichomonadidae</taxon>
        <taxon>Tritrichomonas</taxon>
    </lineage>
</organism>
<feature type="repeat" description="TPR" evidence="3">
    <location>
        <begin position="348"/>
        <end position="381"/>
    </location>
</feature>
<dbReference type="InterPro" id="IPR011990">
    <property type="entry name" value="TPR-like_helical_dom_sf"/>
</dbReference>
<dbReference type="SMART" id="SM00028">
    <property type="entry name" value="TPR"/>
    <property type="match status" value="8"/>
</dbReference>
<dbReference type="PROSITE" id="PS50005">
    <property type="entry name" value="TPR"/>
    <property type="match status" value="3"/>
</dbReference>
<dbReference type="Gene3D" id="1.25.40.10">
    <property type="entry name" value="Tetratricopeptide repeat domain"/>
    <property type="match status" value="1"/>
</dbReference>
<dbReference type="SUPFAM" id="SSF48452">
    <property type="entry name" value="TPR-like"/>
    <property type="match status" value="2"/>
</dbReference>
<keyword evidence="1 3" id="KW-0802">TPR repeat</keyword>
<evidence type="ECO:0000313" key="6">
    <source>
        <dbReference type="Proteomes" id="UP001470230"/>
    </source>
</evidence>
<proteinExistence type="inferred from homology"/>
<evidence type="ECO:0000256" key="1">
    <source>
        <dbReference type="ARBA" id="ARBA00022803"/>
    </source>
</evidence>
<feature type="repeat" description="TPR" evidence="3">
    <location>
        <begin position="382"/>
        <end position="415"/>
    </location>
</feature>
<dbReference type="InterPro" id="IPR019734">
    <property type="entry name" value="TPR_rpt"/>
</dbReference>